<evidence type="ECO:0000256" key="5">
    <source>
        <dbReference type="SAM" id="SignalP"/>
    </source>
</evidence>
<dbReference type="SUPFAM" id="SSF141072">
    <property type="entry name" value="CalX-like"/>
    <property type="match status" value="1"/>
</dbReference>
<dbReference type="InterPro" id="IPR038081">
    <property type="entry name" value="CalX-like_sf"/>
</dbReference>
<protein>
    <recommendedName>
        <fullName evidence="6">Calx-beta domain-containing protein</fullName>
    </recommendedName>
</protein>
<name>A0A926KLA8_9BACL</name>
<dbReference type="PANTHER" id="PTHR46682">
    <property type="entry name" value="ADHESION G-PROTEIN COUPLED RECEPTOR V1"/>
    <property type="match status" value="1"/>
</dbReference>
<reference evidence="7" key="1">
    <citation type="submission" date="2020-09" db="EMBL/GenBank/DDBJ databases">
        <title>Draft Genome Sequence of Paenibacillus sp. WST5.</title>
        <authorList>
            <person name="Bao Z."/>
        </authorList>
    </citation>
    <scope>NUCLEOTIDE SEQUENCE</scope>
    <source>
        <strain evidence="7">WST5</strain>
    </source>
</reference>
<feature type="chain" id="PRO_5037197280" description="Calx-beta domain-containing protein" evidence="5">
    <location>
        <begin position="30"/>
        <end position="248"/>
    </location>
</feature>
<dbReference type="Pfam" id="PF03160">
    <property type="entry name" value="Calx-beta"/>
    <property type="match status" value="1"/>
</dbReference>
<dbReference type="SMART" id="SM00237">
    <property type="entry name" value="Calx_beta"/>
    <property type="match status" value="1"/>
</dbReference>
<proteinExistence type="predicted"/>
<dbReference type="EMBL" id="JACVVD010000002">
    <property type="protein sequence ID" value="MBD0379755.1"/>
    <property type="molecule type" value="Genomic_DNA"/>
</dbReference>
<organism evidence="7 8">
    <name type="scientific">Paenibacillus sedimenti</name>
    <dbReference type="NCBI Taxonomy" id="2770274"/>
    <lineage>
        <taxon>Bacteria</taxon>
        <taxon>Bacillati</taxon>
        <taxon>Bacillota</taxon>
        <taxon>Bacilli</taxon>
        <taxon>Bacillales</taxon>
        <taxon>Paenibacillaceae</taxon>
        <taxon>Paenibacillus</taxon>
    </lineage>
</organism>
<evidence type="ECO:0000256" key="3">
    <source>
        <dbReference type="ARBA" id="ARBA00022837"/>
    </source>
</evidence>
<dbReference type="InterPro" id="IPR026919">
    <property type="entry name" value="ADGRV1"/>
</dbReference>
<accession>A0A926KLA8</accession>
<feature type="compositionally biased region" description="Polar residues" evidence="4">
    <location>
        <begin position="227"/>
        <end position="242"/>
    </location>
</feature>
<dbReference type="InterPro" id="IPR003644">
    <property type="entry name" value="Calx_beta"/>
</dbReference>
<dbReference type="Proteomes" id="UP000650466">
    <property type="component" value="Unassembled WGS sequence"/>
</dbReference>
<dbReference type="RefSeq" id="WP_188173544.1">
    <property type="nucleotide sequence ID" value="NZ_JACVVD010000002.1"/>
</dbReference>
<sequence length="248" mass="27139">MVLNRKKLTFVFLIFTLLFSTLLPMNASAVSDGWENEFYWESPTSYQTVHTPTFIVEARIKVVGPIKSTTVNVDGRSFPMVDVERFMHQGTVSLAGLQEGVKKLTIKVTSETGAVLLEESRYIIYNTNPGKGILRFDTLARVVDEGSGKVTVNVVRTGGSSGVVTARYTTTTLPRQDALAGKDFIANSGLLTFSEGETVKSIQVQLVNDSTKEPLLETFSLQLLPDSSGQSSIDPNYSSTTVVIRDND</sequence>
<evidence type="ECO:0000313" key="7">
    <source>
        <dbReference type="EMBL" id="MBD0379755.1"/>
    </source>
</evidence>
<dbReference type="AlphaFoldDB" id="A0A926KLA8"/>
<evidence type="ECO:0000256" key="2">
    <source>
        <dbReference type="ARBA" id="ARBA00022737"/>
    </source>
</evidence>
<dbReference type="GO" id="GO:0004930">
    <property type="term" value="F:G protein-coupled receptor activity"/>
    <property type="evidence" value="ECO:0007669"/>
    <property type="project" value="InterPro"/>
</dbReference>
<dbReference type="GO" id="GO:0016020">
    <property type="term" value="C:membrane"/>
    <property type="evidence" value="ECO:0007669"/>
    <property type="project" value="InterPro"/>
</dbReference>
<dbReference type="Gene3D" id="2.60.40.2030">
    <property type="match status" value="1"/>
</dbReference>
<keyword evidence="2" id="KW-0677">Repeat</keyword>
<evidence type="ECO:0000256" key="1">
    <source>
        <dbReference type="ARBA" id="ARBA00022729"/>
    </source>
</evidence>
<evidence type="ECO:0000313" key="8">
    <source>
        <dbReference type="Proteomes" id="UP000650466"/>
    </source>
</evidence>
<feature type="region of interest" description="Disordered" evidence="4">
    <location>
        <begin position="227"/>
        <end position="248"/>
    </location>
</feature>
<feature type="signal peptide" evidence="5">
    <location>
        <begin position="1"/>
        <end position="29"/>
    </location>
</feature>
<evidence type="ECO:0000259" key="6">
    <source>
        <dbReference type="SMART" id="SM00237"/>
    </source>
</evidence>
<dbReference type="PANTHER" id="PTHR46682:SF1">
    <property type="entry name" value="ADHESION G-PROTEIN COUPLED RECEPTOR V1"/>
    <property type="match status" value="1"/>
</dbReference>
<keyword evidence="3" id="KW-0106">Calcium</keyword>
<keyword evidence="8" id="KW-1185">Reference proteome</keyword>
<feature type="domain" description="Calx-beta" evidence="6">
    <location>
        <begin position="120"/>
        <end position="224"/>
    </location>
</feature>
<evidence type="ECO:0000256" key="4">
    <source>
        <dbReference type="SAM" id="MobiDB-lite"/>
    </source>
</evidence>
<keyword evidence="1 5" id="KW-0732">Signal</keyword>
<gene>
    <name evidence="7" type="ORF">ICC18_06495</name>
</gene>
<comment type="caution">
    <text evidence="7">The sequence shown here is derived from an EMBL/GenBank/DDBJ whole genome shotgun (WGS) entry which is preliminary data.</text>
</comment>